<accession>A0A699QYR8</accession>
<proteinExistence type="predicted"/>
<gene>
    <name evidence="1" type="ORF">Tci_850306</name>
</gene>
<sequence length="96" mass="10798">MKGQEQNVEMEVKSSEVTSLGDVNFKRLMDEYDKKQSPAKEVSESPYDTEFEIKEPAGSDLHSMPDDEVVSIFGFGTDDSNEEGTEYTKPKVILID</sequence>
<organism evidence="1">
    <name type="scientific">Tanacetum cinerariifolium</name>
    <name type="common">Dalmatian daisy</name>
    <name type="synonym">Chrysanthemum cinerariifolium</name>
    <dbReference type="NCBI Taxonomy" id="118510"/>
    <lineage>
        <taxon>Eukaryota</taxon>
        <taxon>Viridiplantae</taxon>
        <taxon>Streptophyta</taxon>
        <taxon>Embryophyta</taxon>
        <taxon>Tracheophyta</taxon>
        <taxon>Spermatophyta</taxon>
        <taxon>Magnoliopsida</taxon>
        <taxon>eudicotyledons</taxon>
        <taxon>Gunneridae</taxon>
        <taxon>Pentapetalae</taxon>
        <taxon>asterids</taxon>
        <taxon>campanulids</taxon>
        <taxon>Asterales</taxon>
        <taxon>Asteraceae</taxon>
        <taxon>Asteroideae</taxon>
        <taxon>Anthemideae</taxon>
        <taxon>Anthemidinae</taxon>
        <taxon>Tanacetum</taxon>
    </lineage>
</organism>
<reference evidence="1" key="1">
    <citation type="journal article" date="2019" name="Sci. Rep.">
        <title>Draft genome of Tanacetum cinerariifolium, the natural source of mosquito coil.</title>
        <authorList>
            <person name="Yamashiro T."/>
            <person name="Shiraishi A."/>
            <person name="Satake H."/>
            <person name="Nakayama K."/>
        </authorList>
    </citation>
    <scope>NUCLEOTIDE SEQUENCE</scope>
</reference>
<dbReference type="EMBL" id="BKCJ011065154">
    <property type="protein sequence ID" value="GFC78336.1"/>
    <property type="molecule type" value="Genomic_DNA"/>
</dbReference>
<comment type="caution">
    <text evidence="1">The sequence shown here is derived from an EMBL/GenBank/DDBJ whole genome shotgun (WGS) entry which is preliminary data.</text>
</comment>
<name>A0A699QYR8_TANCI</name>
<protein>
    <submittedName>
        <fullName evidence="1">Uncharacterized protein</fullName>
    </submittedName>
</protein>
<evidence type="ECO:0000313" key="1">
    <source>
        <dbReference type="EMBL" id="GFC78336.1"/>
    </source>
</evidence>
<dbReference type="AlphaFoldDB" id="A0A699QYR8"/>